<sequence length="416" mass="46897">MSREISIRNFGVWFGMVLSLGVLGLDSPAIAARRNAPDRFPPNPLEIQAPDPLLPNPKAPLSGSEAEALGVALDGLNLEALAQLRAGDRAQAFETWYRELRLRRALGPMAEVEALGRVGSYAWGENNAPVVRVITRRLEQIQATAQTQNPPDWGVLRQLGAAYQQLRTPEQAIAIYEQLLTHARTQEDRTSELETLQTMGQLYLGWLNYPKAGAIYQELLTDAQARGDRNSQITLYQQLAYIYDRQQQVQPGIDARLALVELYTQANRLREVPQLKLAIAASYETLGELQKAATQYEEAFTLAQTLQQLDDAAIALERLGQLYRQEQQLEAALEVYKILLLVNSQAYDVYGMMNTYDRMAQISLSRQDYPQALASYRRALALAEQLKIRRNHFIRQIEQIDRQMNPTPPPTTPDPL</sequence>
<proteinExistence type="predicted"/>
<evidence type="ECO:0000313" key="2">
    <source>
        <dbReference type="Proteomes" id="UP000095472"/>
    </source>
</evidence>
<evidence type="ECO:0000313" key="1">
    <source>
        <dbReference type="EMBL" id="XPM65942.1"/>
    </source>
</evidence>
<dbReference type="EMBL" id="CP182909">
    <property type="protein sequence ID" value="XPM65942.1"/>
    <property type="molecule type" value="Genomic_DNA"/>
</dbReference>
<organism evidence="1 2">
    <name type="scientific">Desertifilum tharense IPPAS B-1220</name>
    <dbReference type="NCBI Taxonomy" id="1781255"/>
    <lineage>
        <taxon>Bacteria</taxon>
        <taxon>Bacillati</taxon>
        <taxon>Cyanobacteriota</taxon>
        <taxon>Cyanophyceae</taxon>
        <taxon>Desertifilales</taxon>
        <taxon>Desertifilaceae</taxon>
        <taxon>Desertifilum</taxon>
    </lineage>
</organism>
<gene>
    <name evidence="1" type="ORF">BH720_010885</name>
</gene>
<reference evidence="1 2" key="1">
    <citation type="journal article" date="2016" name="Genome Announc.">
        <title>Draft Genome Sequence of the Thermotolerant Cyanobacterium Desertifilum sp. IPPAS B-1220.</title>
        <authorList>
            <person name="Mironov K.S."/>
            <person name="Sinetova M.A."/>
            <person name="Bolatkhan K."/>
            <person name="Zayadan B.K."/>
            <person name="Ustinova V.V."/>
            <person name="Kupriyanova E.V."/>
            <person name="Skrypnik A.N."/>
            <person name="Gogoleva N.E."/>
            <person name="Gogolev Y.V."/>
            <person name="Los D.A."/>
        </authorList>
    </citation>
    <scope>NUCLEOTIDE SEQUENCE [LARGE SCALE GENOMIC DNA]</scope>
    <source>
        <strain evidence="1 2">IPPAS B-1220</strain>
    </source>
</reference>
<dbReference type="Proteomes" id="UP000095472">
    <property type="component" value="Chromosome"/>
</dbReference>
<protein>
    <submittedName>
        <fullName evidence="1">Uncharacterized protein</fullName>
    </submittedName>
</protein>
<keyword evidence="2" id="KW-1185">Reference proteome</keyword>
<accession>A0ACD5GYS6</accession>
<name>A0ACD5GYS6_9CYAN</name>